<keyword evidence="1 6" id="KW-0819">tRNA processing</keyword>
<gene>
    <name evidence="6 8" type="primary">rnpA</name>
    <name evidence="8" type="ORF">ANBU17_00450</name>
</gene>
<dbReference type="InterPro" id="IPR020568">
    <property type="entry name" value="Ribosomal_Su5_D2-typ_SF"/>
</dbReference>
<dbReference type="GO" id="GO:0000049">
    <property type="term" value="F:tRNA binding"/>
    <property type="evidence" value="ECO:0007669"/>
    <property type="project" value="UniProtKB-UniRule"/>
</dbReference>
<keyword evidence="9" id="KW-1185">Reference proteome</keyword>
<dbReference type="InterPro" id="IPR014721">
    <property type="entry name" value="Ribsml_uS5_D2-typ_fold_subgr"/>
</dbReference>
<evidence type="ECO:0000313" key="8">
    <source>
        <dbReference type="EMBL" id="GFO83698.1"/>
    </source>
</evidence>
<dbReference type="HAMAP" id="MF_00227">
    <property type="entry name" value="RNase_P"/>
    <property type="match status" value="1"/>
</dbReference>
<evidence type="ECO:0000256" key="7">
    <source>
        <dbReference type="NCBIfam" id="TIGR00188"/>
    </source>
</evidence>
<keyword evidence="4 6" id="KW-0378">Hydrolase</keyword>
<evidence type="ECO:0000256" key="5">
    <source>
        <dbReference type="ARBA" id="ARBA00022884"/>
    </source>
</evidence>
<comment type="catalytic activity">
    <reaction evidence="6">
        <text>Endonucleolytic cleavage of RNA, removing 5'-extranucleotides from tRNA precursor.</text>
        <dbReference type="EC" id="3.1.26.5"/>
    </reaction>
</comment>
<accession>A0A916Q3E7</accession>
<dbReference type="RefSeq" id="WP_201309516.1">
    <property type="nucleotide sequence ID" value="NZ_BLYI01000002.1"/>
</dbReference>
<evidence type="ECO:0000256" key="4">
    <source>
        <dbReference type="ARBA" id="ARBA00022801"/>
    </source>
</evidence>
<comment type="caution">
    <text evidence="8">The sequence shown here is derived from an EMBL/GenBank/DDBJ whole genome shotgun (WGS) entry which is preliminary data.</text>
</comment>
<dbReference type="NCBIfam" id="TIGR00188">
    <property type="entry name" value="rnpA"/>
    <property type="match status" value="1"/>
</dbReference>
<dbReference type="Proteomes" id="UP000613208">
    <property type="component" value="Unassembled WGS sequence"/>
</dbReference>
<comment type="subunit">
    <text evidence="6">Consists of a catalytic RNA component (M1 or rnpB) and a protein subunit.</text>
</comment>
<keyword evidence="2 6" id="KW-0540">Nuclease</keyword>
<dbReference type="GO" id="GO:0030677">
    <property type="term" value="C:ribonuclease P complex"/>
    <property type="evidence" value="ECO:0007669"/>
    <property type="project" value="TreeGrafter"/>
</dbReference>
<dbReference type="InterPro" id="IPR000100">
    <property type="entry name" value="RNase_P"/>
</dbReference>
<dbReference type="GO" id="GO:0042781">
    <property type="term" value="F:3'-tRNA processing endoribonuclease activity"/>
    <property type="evidence" value="ECO:0007669"/>
    <property type="project" value="TreeGrafter"/>
</dbReference>
<dbReference type="PANTHER" id="PTHR33992">
    <property type="entry name" value="RIBONUCLEASE P PROTEIN COMPONENT"/>
    <property type="match status" value="1"/>
</dbReference>
<evidence type="ECO:0000256" key="6">
    <source>
        <dbReference type="HAMAP-Rule" id="MF_00227"/>
    </source>
</evidence>
<proteinExistence type="inferred from homology"/>
<name>A0A916Q3E7_9FIRM</name>
<evidence type="ECO:0000313" key="9">
    <source>
        <dbReference type="Proteomes" id="UP000613208"/>
    </source>
</evidence>
<reference evidence="8" key="1">
    <citation type="submission" date="2020-06" db="EMBL/GenBank/DDBJ databases">
        <title>Characterization of fructooligosaccharide metabolism and fructooligosaccharide-degrading enzymes in human commensal butyrate producers.</title>
        <authorList>
            <person name="Tanno H."/>
            <person name="Fujii T."/>
            <person name="Hirano K."/>
            <person name="Maeno S."/>
            <person name="Tonozuka T."/>
            <person name="Sakamoto M."/>
            <person name="Ohkuma M."/>
            <person name="Tochio T."/>
            <person name="Endo A."/>
        </authorList>
    </citation>
    <scope>NUCLEOTIDE SEQUENCE</scope>
    <source>
        <strain evidence="8">JCM 17466</strain>
    </source>
</reference>
<evidence type="ECO:0000256" key="1">
    <source>
        <dbReference type="ARBA" id="ARBA00022694"/>
    </source>
</evidence>
<dbReference type="AlphaFoldDB" id="A0A916Q3E7"/>
<evidence type="ECO:0000256" key="2">
    <source>
        <dbReference type="ARBA" id="ARBA00022722"/>
    </source>
</evidence>
<dbReference type="Gene3D" id="3.30.230.10">
    <property type="match status" value="1"/>
</dbReference>
<organism evidence="8 9">
    <name type="scientific">Anaerostipes butyraticus</name>
    <dbReference type="NCBI Taxonomy" id="645466"/>
    <lineage>
        <taxon>Bacteria</taxon>
        <taxon>Bacillati</taxon>
        <taxon>Bacillota</taxon>
        <taxon>Clostridia</taxon>
        <taxon>Lachnospirales</taxon>
        <taxon>Lachnospiraceae</taxon>
        <taxon>Anaerostipes</taxon>
    </lineage>
</organism>
<comment type="function">
    <text evidence="6">RNaseP catalyzes the removal of the 5'-leader sequence from pre-tRNA to produce the mature 5'-terminus. It can also cleave other RNA substrates such as 4.5S RNA. The protein component plays an auxiliary but essential role in vivo by binding to the 5'-leader sequence and broadening the substrate specificity of the ribozyme.</text>
</comment>
<evidence type="ECO:0000256" key="3">
    <source>
        <dbReference type="ARBA" id="ARBA00022759"/>
    </source>
</evidence>
<dbReference type="GO" id="GO:0004526">
    <property type="term" value="F:ribonuclease P activity"/>
    <property type="evidence" value="ECO:0007669"/>
    <property type="project" value="UniProtKB-UniRule"/>
</dbReference>
<dbReference type="PANTHER" id="PTHR33992:SF1">
    <property type="entry name" value="RIBONUCLEASE P PROTEIN COMPONENT"/>
    <property type="match status" value="1"/>
</dbReference>
<dbReference type="EC" id="3.1.26.5" evidence="6 7"/>
<dbReference type="SUPFAM" id="SSF54211">
    <property type="entry name" value="Ribosomal protein S5 domain 2-like"/>
    <property type="match status" value="1"/>
</dbReference>
<dbReference type="Pfam" id="PF00825">
    <property type="entry name" value="Ribonuclease_P"/>
    <property type="match status" value="1"/>
</dbReference>
<comment type="similarity">
    <text evidence="6">Belongs to the RnpA family.</text>
</comment>
<sequence>MKHYHSLRKTMDFQLVYRTGRSKANKYLVFYYKKNSFGYNRLGISVSKKVGNSVVRHRVTRLIRESYRLNQEKLKNGYDIVIVARNTAKDIDYHKMESAFMHLAGLHHLKRVDEVEKDINCNHSVL</sequence>
<protein>
    <recommendedName>
        <fullName evidence="6 7">Ribonuclease P protein component</fullName>
        <shortName evidence="6">RNase P protein</shortName>
        <shortName evidence="6">RNaseP protein</shortName>
        <ecNumber evidence="6 7">3.1.26.5</ecNumber>
    </recommendedName>
    <alternativeName>
        <fullName evidence="6">Protein C5</fullName>
    </alternativeName>
</protein>
<dbReference type="GO" id="GO:0001682">
    <property type="term" value="P:tRNA 5'-leader removal"/>
    <property type="evidence" value="ECO:0007669"/>
    <property type="project" value="UniProtKB-UniRule"/>
</dbReference>
<keyword evidence="5 6" id="KW-0694">RNA-binding</keyword>
<keyword evidence="3 6" id="KW-0255">Endonuclease</keyword>
<dbReference type="EMBL" id="BLYI01000002">
    <property type="protein sequence ID" value="GFO83698.1"/>
    <property type="molecule type" value="Genomic_DNA"/>
</dbReference>